<keyword evidence="1" id="KW-0805">Transcription regulation</keyword>
<dbReference type="SMART" id="SM00354">
    <property type="entry name" value="HTH_LACI"/>
    <property type="match status" value="1"/>
</dbReference>
<keyword evidence="3" id="KW-0804">Transcription</keyword>
<accession>A0A0R1P1C0</accession>
<keyword evidence="4" id="KW-0472">Membrane</keyword>
<evidence type="ECO:0000256" key="4">
    <source>
        <dbReference type="SAM" id="Phobius"/>
    </source>
</evidence>
<dbReference type="AlphaFoldDB" id="A0A0R1P1C0"/>
<feature type="domain" description="HTH lacI-type" evidence="5">
    <location>
        <begin position="39"/>
        <end position="95"/>
    </location>
</feature>
<comment type="caution">
    <text evidence="6">The sequence shown here is derived from an EMBL/GenBank/DDBJ whole genome shotgun (WGS) entry which is preliminary data.</text>
</comment>
<dbReference type="InterPro" id="IPR010982">
    <property type="entry name" value="Lambda_DNA-bd_dom_sf"/>
</dbReference>
<dbReference type="Gene3D" id="1.10.260.40">
    <property type="entry name" value="lambda repressor-like DNA-binding domains"/>
    <property type="match status" value="1"/>
</dbReference>
<evidence type="ECO:0000256" key="1">
    <source>
        <dbReference type="ARBA" id="ARBA00023015"/>
    </source>
</evidence>
<dbReference type="SUPFAM" id="SSF47413">
    <property type="entry name" value="lambda repressor-like DNA-binding domains"/>
    <property type="match status" value="1"/>
</dbReference>
<evidence type="ECO:0000256" key="2">
    <source>
        <dbReference type="ARBA" id="ARBA00023125"/>
    </source>
</evidence>
<dbReference type="Pfam" id="PF00356">
    <property type="entry name" value="LacI"/>
    <property type="match status" value="1"/>
</dbReference>
<dbReference type="GO" id="GO:0000976">
    <property type="term" value="F:transcription cis-regulatory region binding"/>
    <property type="evidence" value="ECO:0007669"/>
    <property type="project" value="TreeGrafter"/>
</dbReference>
<dbReference type="Pfam" id="PF13377">
    <property type="entry name" value="Peripla_BP_3"/>
    <property type="match status" value="1"/>
</dbReference>
<dbReference type="InterPro" id="IPR000843">
    <property type="entry name" value="HTH_LacI"/>
</dbReference>
<dbReference type="InterPro" id="IPR046335">
    <property type="entry name" value="LacI/GalR-like_sensor"/>
</dbReference>
<evidence type="ECO:0000313" key="7">
    <source>
        <dbReference type="Proteomes" id="UP000051439"/>
    </source>
</evidence>
<sequence>MSTPTKNSKTGNFWLGRLIFQFLTAWIRSLYFLGEILMSTIREIAKIAGVSPSLVSRIINNDPSLRVSDQTRRTVKQVISQTNYVVKHGSRNEIIILMAISQQRQSQDLYFSNLHNDILYHCKNNNLKVLKTIWLPDKDQIANLDKVSGVMVVGPFTASTIVKIKQVARSFVLVDDNTSVPNINQVKSNFDTITNTILNGFWHRSREKIAFIGGSIIRISGAGKNWGNLIDIRLATYYEWIRKHSFAPDILNVGLTIADGQKAATQLLARKKENPYAFPNAIVALNDMIARGLVDELTESGIRIPEDVSLVGFDDLSITRIRKPTITSVNIPTNGIANAAVRLLRDQLNKSIFGNNIITVPGKLIYRDSFPEKVN</sequence>
<proteinExistence type="predicted"/>
<organism evidence="6 7">
    <name type="scientific">Lentilactobacillus kisonensis DSM 19906 = JCM 15041</name>
    <dbReference type="NCBI Taxonomy" id="1423766"/>
    <lineage>
        <taxon>Bacteria</taxon>
        <taxon>Bacillati</taxon>
        <taxon>Bacillota</taxon>
        <taxon>Bacilli</taxon>
        <taxon>Lactobacillales</taxon>
        <taxon>Lactobacillaceae</taxon>
        <taxon>Lentilactobacillus</taxon>
    </lineage>
</organism>
<dbReference type="Proteomes" id="UP000051439">
    <property type="component" value="Unassembled WGS sequence"/>
</dbReference>
<dbReference type="PANTHER" id="PTHR30146:SF149">
    <property type="entry name" value="HTH-TYPE TRANSCRIPTIONAL REGULATOR EBGR"/>
    <property type="match status" value="1"/>
</dbReference>
<dbReference type="CDD" id="cd01392">
    <property type="entry name" value="HTH_LacI"/>
    <property type="match status" value="1"/>
</dbReference>
<evidence type="ECO:0000313" key="6">
    <source>
        <dbReference type="EMBL" id="KRL22883.1"/>
    </source>
</evidence>
<evidence type="ECO:0000256" key="3">
    <source>
        <dbReference type="ARBA" id="ARBA00023163"/>
    </source>
</evidence>
<gene>
    <name evidence="6" type="ORF">FC98_GL001635</name>
</gene>
<evidence type="ECO:0000259" key="5">
    <source>
        <dbReference type="PROSITE" id="PS50932"/>
    </source>
</evidence>
<dbReference type="GO" id="GO:0003700">
    <property type="term" value="F:DNA-binding transcription factor activity"/>
    <property type="evidence" value="ECO:0007669"/>
    <property type="project" value="TreeGrafter"/>
</dbReference>
<dbReference type="PATRIC" id="fig|1423766.4.peg.1693"/>
<name>A0A0R1P1C0_9LACO</name>
<dbReference type="EMBL" id="AZEB01000003">
    <property type="protein sequence ID" value="KRL22883.1"/>
    <property type="molecule type" value="Genomic_DNA"/>
</dbReference>
<dbReference type="Gene3D" id="3.40.50.2300">
    <property type="match status" value="2"/>
</dbReference>
<dbReference type="SUPFAM" id="SSF53822">
    <property type="entry name" value="Periplasmic binding protein-like I"/>
    <property type="match status" value="1"/>
</dbReference>
<dbReference type="InterPro" id="IPR028082">
    <property type="entry name" value="Peripla_BP_I"/>
</dbReference>
<dbReference type="PROSITE" id="PS50932">
    <property type="entry name" value="HTH_LACI_2"/>
    <property type="match status" value="1"/>
</dbReference>
<keyword evidence="4" id="KW-0812">Transmembrane</keyword>
<dbReference type="CDD" id="cd01544">
    <property type="entry name" value="PBP1_GalR"/>
    <property type="match status" value="1"/>
</dbReference>
<reference evidence="6 7" key="1">
    <citation type="journal article" date="2015" name="Genome Announc.">
        <title>Expanding the biotechnology potential of lactobacilli through comparative genomics of 213 strains and associated genera.</title>
        <authorList>
            <person name="Sun Z."/>
            <person name="Harris H.M."/>
            <person name="McCann A."/>
            <person name="Guo C."/>
            <person name="Argimon S."/>
            <person name="Zhang W."/>
            <person name="Yang X."/>
            <person name="Jeffery I.B."/>
            <person name="Cooney J.C."/>
            <person name="Kagawa T.F."/>
            <person name="Liu W."/>
            <person name="Song Y."/>
            <person name="Salvetti E."/>
            <person name="Wrobel A."/>
            <person name="Rasinkangas P."/>
            <person name="Parkhill J."/>
            <person name="Rea M.C."/>
            <person name="O'Sullivan O."/>
            <person name="Ritari J."/>
            <person name="Douillard F.P."/>
            <person name="Paul Ross R."/>
            <person name="Yang R."/>
            <person name="Briner A.E."/>
            <person name="Felis G.E."/>
            <person name="de Vos W.M."/>
            <person name="Barrangou R."/>
            <person name="Klaenhammer T.R."/>
            <person name="Caufield P.W."/>
            <person name="Cui Y."/>
            <person name="Zhang H."/>
            <person name="O'Toole P.W."/>
        </authorList>
    </citation>
    <scope>NUCLEOTIDE SEQUENCE [LARGE SCALE GENOMIC DNA]</scope>
    <source>
        <strain evidence="6 7">DSM 19906</strain>
    </source>
</reference>
<feature type="transmembrane region" description="Helical" evidence="4">
    <location>
        <begin position="12"/>
        <end position="33"/>
    </location>
</feature>
<dbReference type="PANTHER" id="PTHR30146">
    <property type="entry name" value="LACI-RELATED TRANSCRIPTIONAL REPRESSOR"/>
    <property type="match status" value="1"/>
</dbReference>
<keyword evidence="4" id="KW-1133">Transmembrane helix</keyword>
<keyword evidence="7" id="KW-1185">Reference proteome</keyword>
<protein>
    <submittedName>
        <fullName evidence="6">Transcriptional regulator, LacI family</fullName>
    </submittedName>
</protein>
<keyword evidence="2" id="KW-0238">DNA-binding</keyword>